<keyword evidence="3" id="KW-1185">Reference proteome</keyword>
<proteinExistence type="predicted"/>
<feature type="compositionally biased region" description="Basic and acidic residues" evidence="1">
    <location>
        <begin position="1"/>
        <end position="19"/>
    </location>
</feature>
<feature type="compositionally biased region" description="Basic and acidic residues" evidence="1">
    <location>
        <begin position="65"/>
        <end position="97"/>
    </location>
</feature>
<evidence type="ECO:0000313" key="3">
    <source>
        <dbReference type="Proteomes" id="UP001460270"/>
    </source>
</evidence>
<accession>A0AAW0MYC3</accession>
<evidence type="ECO:0000256" key="1">
    <source>
        <dbReference type="SAM" id="MobiDB-lite"/>
    </source>
</evidence>
<feature type="compositionally biased region" description="Low complexity" evidence="1">
    <location>
        <begin position="40"/>
        <end position="58"/>
    </location>
</feature>
<dbReference type="EMBL" id="JBBPFD010000020">
    <property type="protein sequence ID" value="KAK7884692.1"/>
    <property type="molecule type" value="Genomic_DNA"/>
</dbReference>
<dbReference type="Proteomes" id="UP001460270">
    <property type="component" value="Unassembled WGS sequence"/>
</dbReference>
<protein>
    <submittedName>
        <fullName evidence="2">Uncharacterized protein</fullName>
    </submittedName>
</protein>
<evidence type="ECO:0000313" key="2">
    <source>
        <dbReference type="EMBL" id="KAK7884692.1"/>
    </source>
</evidence>
<organism evidence="2 3">
    <name type="scientific">Mugilogobius chulae</name>
    <name type="common">yellowstripe goby</name>
    <dbReference type="NCBI Taxonomy" id="88201"/>
    <lineage>
        <taxon>Eukaryota</taxon>
        <taxon>Metazoa</taxon>
        <taxon>Chordata</taxon>
        <taxon>Craniata</taxon>
        <taxon>Vertebrata</taxon>
        <taxon>Euteleostomi</taxon>
        <taxon>Actinopterygii</taxon>
        <taxon>Neopterygii</taxon>
        <taxon>Teleostei</taxon>
        <taxon>Neoteleostei</taxon>
        <taxon>Acanthomorphata</taxon>
        <taxon>Gobiaria</taxon>
        <taxon>Gobiiformes</taxon>
        <taxon>Gobioidei</taxon>
        <taxon>Gobiidae</taxon>
        <taxon>Gobionellinae</taxon>
        <taxon>Mugilogobius</taxon>
    </lineage>
</organism>
<dbReference type="AlphaFoldDB" id="A0AAW0MYC3"/>
<feature type="compositionally biased region" description="Basic and acidic residues" evidence="1">
    <location>
        <begin position="125"/>
        <end position="134"/>
    </location>
</feature>
<name>A0AAW0MYC3_9GOBI</name>
<feature type="compositionally biased region" description="Basic and acidic residues" evidence="1">
    <location>
        <begin position="106"/>
        <end position="118"/>
    </location>
</feature>
<comment type="caution">
    <text evidence="2">The sequence shown here is derived from an EMBL/GenBank/DDBJ whole genome shotgun (WGS) entry which is preliminary data.</text>
</comment>
<reference evidence="3" key="1">
    <citation type="submission" date="2024-04" db="EMBL/GenBank/DDBJ databases">
        <title>Salinicola lusitanus LLJ914,a marine bacterium isolated from the Okinawa Trough.</title>
        <authorList>
            <person name="Li J."/>
        </authorList>
    </citation>
    <scope>NUCLEOTIDE SEQUENCE [LARGE SCALE GENOMIC DNA]</scope>
</reference>
<gene>
    <name evidence="2" type="ORF">WMY93_027815</name>
</gene>
<sequence length="208" mass="23911">MRRLEREREHAKEKRRGESEQSPPRGDSKHWKEGNAKAENGPTEKPNKTTPTTKPRNTAHNRPPNLEKTKRGKEAAQKPHVDNRRTANSQQREESEPQGKGTQHASTKDEGRQQETRKARQRKRRGEERKDARRVSNNTIEKAQGICKLSTGHGVRRMRMLRSFYYSGELLSAGFVRTSRASNSNASGFPRTFFLRHRYSPLTSVIAK</sequence>
<feature type="compositionally biased region" description="Basic and acidic residues" evidence="1">
    <location>
        <begin position="26"/>
        <end position="36"/>
    </location>
</feature>
<feature type="region of interest" description="Disordered" evidence="1">
    <location>
        <begin position="1"/>
        <end position="136"/>
    </location>
</feature>